<keyword evidence="3" id="KW-1185">Reference proteome</keyword>
<feature type="compositionally biased region" description="Low complexity" evidence="1">
    <location>
        <begin position="164"/>
        <end position="178"/>
    </location>
</feature>
<comment type="caution">
    <text evidence="2">The sequence shown here is derived from an EMBL/GenBank/DDBJ whole genome shotgun (WGS) entry which is preliminary data.</text>
</comment>
<evidence type="ECO:0000313" key="2">
    <source>
        <dbReference type="EMBL" id="KAK4155307.1"/>
    </source>
</evidence>
<evidence type="ECO:0000256" key="1">
    <source>
        <dbReference type="SAM" id="MobiDB-lite"/>
    </source>
</evidence>
<evidence type="ECO:0000313" key="3">
    <source>
        <dbReference type="Proteomes" id="UP001302745"/>
    </source>
</evidence>
<reference evidence="2" key="2">
    <citation type="submission" date="2023-05" db="EMBL/GenBank/DDBJ databases">
        <authorList>
            <consortium name="Lawrence Berkeley National Laboratory"/>
            <person name="Steindorff A."/>
            <person name="Hensen N."/>
            <person name="Bonometti L."/>
            <person name="Westerberg I."/>
            <person name="Brannstrom I.O."/>
            <person name="Guillou S."/>
            <person name="Cros-Aarteil S."/>
            <person name="Calhoun S."/>
            <person name="Haridas S."/>
            <person name="Kuo A."/>
            <person name="Mondo S."/>
            <person name="Pangilinan J."/>
            <person name="Riley R."/>
            <person name="Labutti K."/>
            <person name="Andreopoulos B."/>
            <person name="Lipzen A."/>
            <person name="Chen C."/>
            <person name="Yanf M."/>
            <person name="Daum C."/>
            <person name="Ng V."/>
            <person name="Clum A."/>
            <person name="Ohm R."/>
            <person name="Martin F."/>
            <person name="Silar P."/>
            <person name="Natvig D."/>
            <person name="Lalanne C."/>
            <person name="Gautier V."/>
            <person name="Ament-Velasquez S.L."/>
            <person name="Kruys A."/>
            <person name="Hutchinson M.I."/>
            <person name="Powell A.J."/>
            <person name="Barry K."/>
            <person name="Miller A.N."/>
            <person name="Grigoriev I.V."/>
            <person name="Debuchy R."/>
            <person name="Gladieux P."/>
            <person name="Thoren M.H."/>
            <person name="Johannesson H."/>
        </authorList>
    </citation>
    <scope>NUCLEOTIDE SEQUENCE</scope>
    <source>
        <strain evidence="2">CBS 538.74</strain>
    </source>
</reference>
<gene>
    <name evidence="2" type="ORF">C8A00DRAFT_42034</name>
</gene>
<dbReference type="AlphaFoldDB" id="A0AAN6VQ87"/>
<dbReference type="EMBL" id="MU856890">
    <property type="protein sequence ID" value="KAK4155307.1"/>
    <property type="molecule type" value="Genomic_DNA"/>
</dbReference>
<proteinExistence type="predicted"/>
<reference evidence="2" key="1">
    <citation type="journal article" date="2023" name="Mol. Phylogenet. Evol.">
        <title>Genome-scale phylogeny and comparative genomics of the fungal order Sordariales.</title>
        <authorList>
            <person name="Hensen N."/>
            <person name="Bonometti L."/>
            <person name="Westerberg I."/>
            <person name="Brannstrom I.O."/>
            <person name="Guillou S."/>
            <person name="Cros-Aarteil S."/>
            <person name="Calhoun S."/>
            <person name="Haridas S."/>
            <person name="Kuo A."/>
            <person name="Mondo S."/>
            <person name="Pangilinan J."/>
            <person name="Riley R."/>
            <person name="LaButti K."/>
            <person name="Andreopoulos B."/>
            <person name="Lipzen A."/>
            <person name="Chen C."/>
            <person name="Yan M."/>
            <person name="Daum C."/>
            <person name="Ng V."/>
            <person name="Clum A."/>
            <person name="Steindorff A."/>
            <person name="Ohm R.A."/>
            <person name="Martin F."/>
            <person name="Silar P."/>
            <person name="Natvig D.O."/>
            <person name="Lalanne C."/>
            <person name="Gautier V."/>
            <person name="Ament-Velasquez S.L."/>
            <person name="Kruys A."/>
            <person name="Hutchinson M.I."/>
            <person name="Powell A.J."/>
            <person name="Barry K."/>
            <person name="Miller A.N."/>
            <person name="Grigoriev I.V."/>
            <person name="Debuchy R."/>
            <person name="Gladieux P."/>
            <person name="Hiltunen Thoren M."/>
            <person name="Johannesson H."/>
        </authorList>
    </citation>
    <scope>NUCLEOTIDE SEQUENCE</scope>
    <source>
        <strain evidence="2">CBS 538.74</strain>
    </source>
</reference>
<feature type="compositionally biased region" description="Polar residues" evidence="1">
    <location>
        <begin position="131"/>
        <end position="147"/>
    </location>
</feature>
<sequence>MLCGMQPHSSHQHHGFLRSFRSHKSLRNKSDSLGSQEEMHRHCRHRPSDASSLARPSLDSTSSRTEMSIDWDPLAMHPPTLAQGPSQLPQELRSTRSSHAVSQPPSSSRHHHQSPSPSSNTVIYDGFDFGFNNNPTRAMSKTTTPTSIMGGGRRAPSPTPSDASSEWSLSGSCSSDGSPQDDDELIAMMGMGRLGGLAPAPAPNSRPRLRPRHHNSPLTTGASGRPPLLNDDAEYFIRRGGWKRRGIVFVDSDLSLAGEDETFEI</sequence>
<feature type="region of interest" description="Disordered" evidence="1">
    <location>
        <begin position="1"/>
        <end position="229"/>
    </location>
</feature>
<protein>
    <submittedName>
        <fullName evidence="2">Uncharacterized protein</fullName>
    </submittedName>
</protein>
<feature type="compositionally biased region" description="Low complexity" evidence="1">
    <location>
        <begin position="97"/>
        <end position="107"/>
    </location>
</feature>
<feature type="compositionally biased region" description="Basic residues" evidence="1">
    <location>
        <begin position="10"/>
        <end position="27"/>
    </location>
</feature>
<accession>A0AAN6VQ87</accession>
<feature type="compositionally biased region" description="Low complexity" evidence="1">
    <location>
        <begin position="186"/>
        <end position="199"/>
    </location>
</feature>
<name>A0AAN6VQ87_9PEZI</name>
<dbReference type="Proteomes" id="UP001302745">
    <property type="component" value="Unassembled WGS sequence"/>
</dbReference>
<organism evidence="2 3">
    <name type="scientific">Chaetomidium leptoderma</name>
    <dbReference type="NCBI Taxonomy" id="669021"/>
    <lineage>
        <taxon>Eukaryota</taxon>
        <taxon>Fungi</taxon>
        <taxon>Dikarya</taxon>
        <taxon>Ascomycota</taxon>
        <taxon>Pezizomycotina</taxon>
        <taxon>Sordariomycetes</taxon>
        <taxon>Sordariomycetidae</taxon>
        <taxon>Sordariales</taxon>
        <taxon>Chaetomiaceae</taxon>
        <taxon>Chaetomidium</taxon>
    </lineage>
</organism>